<protein>
    <submittedName>
        <fullName evidence="2">Uncharacterized protein</fullName>
    </submittedName>
</protein>
<dbReference type="Proteomes" id="UP000500857">
    <property type="component" value="Chromosome"/>
</dbReference>
<evidence type="ECO:0000256" key="1">
    <source>
        <dbReference type="SAM" id="Phobius"/>
    </source>
</evidence>
<dbReference type="EMBL" id="CP051167">
    <property type="protein sequence ID" value="QIZ69546.1"/>
    <property type="molecule type" value="Genomic_DNA"/>
</dbReference>
<dbReference type="AlphaFoldDB" id="A0A6H1TTK3"/>
<dbReference type="RefSeq" id="WP_168567703.1">
    <property type="nucleotide sequence ID" value="NZ_CP051167.1"/>
</dbReference>
<reference evidence="2 3" key="1">
    <citation type="submission" date="2020-04" db="EMBL/GenBank/DDBJ databases">
        <authorList>
            <person name="Basu S."/>
            <person name="Maruthanayagam V."/>
            <person name="Chakraborty S."/>
            <person name="Pramanik A."/>
            <person name="Mukherjee J."/>
            <person name="Brink B."/>
        </authorList>
    </citation>
    <scope>NUCLEOTIDE SEQUENCE [LARGE SCALE GENOMIC DNA]</scope>
    <source>
        <strain evidence="2 3">AP17</strain>
    </source>
</reference>
<proteinExistence type="predicted"/>
<dbReference type="KEGG" id="oxy:HCG48_02235"/>
<accession>A0A6H1TTK3</accession>
<feature type="transmembrane region" description="Helical" evidence="1">
    <location>
        <begin position="51"/>
        <end position="73"/>
    </location>
</feature>
<keyword evidence="3" id="KW-1185">Reference proteome</keyword>
<feature type="transmembrane region" description="Helical" evidence="1">
    <location>
        <begin position="110"/>
        <end position="134"/>
    </location>
</feature>
<evidence type="ECO:0000313" key="3">
    <source>
        <dbReference type="Proteomes" id="UP000500857"/>
    </source>
</evidence>
<dbReference type="PANTHER" id="PTHR36383:SF1">
    <property type="entry name" value="PROTEIN, PUTATIVE-RELATED"/>
    <property type="match status" value="1"/>
</dbReference>
<sequence>MERMTERLESVKSGAIAASATVVSFEVFSIINSQLGTGDRLGSPFGADPFHWVLSSAIVAVSGFLFGVTYRYIIRDDANPHLKSGGVLAFGLVRGLTQLDLGLYLERPLWPVGVLVLESLVLFAVAGLVLDWAIARHWLKPF</sequence>
<gene>
    <name evidence="2" type="ORF">HCG48_02235</name>
</gene>
<keyword evidence="1" id="KW-0472">Membrane</keyword>
<evidence type="ECO:0000313" key="2">
    <source>
        <dbReference type="EMBL" id="QIZ69546.1"/>
    </source>
</evidence>
<keyword evidence="1" id="KW-0812">Transmembrane</keyword>
<feature type="transmembrane region" description="Helical" evidence="1">
    <location>
        <begin position="12"/>
        <end position="31"/>
    </location>
</feature>
<organism evidence="2 3">
    <name type="scientific">Oxynema aestuarii AP17</name>
    <dbReference type="NCBI Taxonomy" id="2064643"/>
    <lineage>
        <taxon>Bacteria</taxon>
        <taxon>Bacillati</taxon>
        <taxon>Cyanobacteriota</taxon>
        <taxon>Cyanophyceae</taxon>
        <taxon>Oscillatoriophycideae</taxon>
        <taxon>Oscillatoriales</taxon>
        <taxon>Oscillatoriaceae</taxon>
        <taxon>Oxynema</taxon>
        <taxon>Oxynema aestuarii</taxon>
    </lineage>
</organism>
<name>A0A6H1TTK3_9CYAN</name>
<dbReference type="PANTHER" id="PTHR36383">
    <property type="entry name" value="OS09G0529350 PROTEIN"/>
    <property type="match status" value="1"/>
</dbReference>
<keyword evidence="1" id="KW-1133">Transmembrane helix</keyword>